<dbReference type="OrthoDB" id="6600758at2759"/>
<dbReference type="GO" id="GO:0005634">
    <property type="term" value="C:nucleus"/>
    <property type="evidence" value="ECO:0000318"/>
    <property type="project" value="GO_Central"/>
</dbReference>
<evidence type="ECO:0000313" key="2">
    <source>
        <dbReference type="EMBL" id="EDV28851.1"/>
    </source>
</evidence>
<dbReference type="InterPro" id="IPR050113">
    <property type="entry name" value="Ub_conjugating_enzyme"/>
</dbReference>
<dbReference type="Gene3D" id="3.10.110.10">
    <property type="entry name" value="Ubiquitin Conjugating Enzyme"/>
    <property type="match status" value="1"/>
</dbReference>
<gene>
    <name evidence="2" type="ORF">TRIADDRAFT_52134</name>
</gene>
<dbReference type="CTD" id="6750005"/>
<keyword evidence="3" id="KW-1185">Reference proteome</keyword>
<dbReference type="PhylomeDB" id="B3RLV2"/>
<proteinExistence type="predicted"/>
<dbReference type="Pfam" id="PF00179">
    <property type="entry name" value="UQ_con"/>
    <property type="match status" value="1"/>
</dbReference>
<dbReference type="HOGENOM" id="CLU_030988_12_0_1"/>
<dbReference type="SMART" id="SM00212">
    <property type="entry name" value="UBCc"/>
    <property type="match status" value="1"/>
</dbReference>
<dbReference type="SUPFAM" id="SSF54495">
    <property type="entry name" value="UBC-like"/>
    <property type="match status" value="2"/>
</dbReference>
<dbReference type="eggNOG" id="KOG0424">
    <property type="taxonomic scope" value="Eukaryota"/>
</dbReference>
<dbReference type="GeneID" id="6750005"/>
<dbReference type="AlphaFoldDB" id="B3RLV2"/>
<feature type="domain" description="UBC core" evidence="1">
    <location>
        <begin position="8"/>
        <end position="187"/>
    </location>
</feature>
<sequence>MQAIIKVDPVERLQAEHRIWKISHPKDFEADPMIASDGSEDWLTWLCVIPGPTKTCWENGRFRLMIYYPKDYPDKPPKCQFQPPLFHPNIFLSGTVALSILEEDWKPTLTIKDVMPKICHEIFNYKSCALFCNSPSSIIEVILPGIQMLLKEPNMNNPAHAMAYTLHKTSLFEYNNRIRQQVAKSIQNNSWRY</sequence>
<dbReference type="EMBL" id="DS985241">
    <property type="protein sequence ID" value="EDV28851.1"/>
    <property type="molecule type" value="Genomic_DNA"/>
</dbReference>
<dbReference type="OMA" id="PKICHEI"/>
<evidence type="ECO:0000313" key="3">
    <source>
        <dbReference type="Proteomes" id="UP000009022"/>
    </source>
</evidence>
<accession>B3RLV2</accession>
<dbReference type="RefSeq" id="XP_002108053.1">
    <property type="nucleotide sequence ID" value="XM_002108017.1"/>
</dbReference>
<dbReference type="GO" id="GO:0061656">
    <property type="term" value="F:SUMO conjugating enzyme activity"/>
    <property type="evidence" value="ECO:0000318"/>
    <property type="project" value="GO_Central"/>
</dbReference>
<dbReference type="Proteomes" id="UP000009022">
    <property type="component" value="Unassembled WGS sequence"/>
</dbReference>
<dbReference type="PROSITE" id="PS50127">
    <property type="entry name" value="UBC_2"/>
    <property type="match status" value="1"/>
</dbReference>
<dbReference type="InParanoid" id="B3RLV2"/>
<protein>
    <recommendedName>
        <fullName evidence="1">UBC core domain-containing protein</fullName>
    </recommendedName>
</protein>
<dbReference type="CDD" id="cd23798">
    <property type="entry name" value="UBCc_UBE2I"/>
    <property type="match status" value="1"/>
</dbReference>
<dbReference type="STRING" id="10228.B3RLV2"/>
<dbReference type="InterPro" id="IPR016135">
    <property type="entry name" value="UBQ-conjugating_enzyme/RWD"/>
</dbReference>
<name>B3RLV2_TRIAD</name>
<dbReference type="InterPro" id="IPR000608">
    <property type="entry name" value="UBC"/>
</dbReference>
<evidence type="ECO:0000259" key="1">
    <source>
        <dbReference type="PROSITE" id="PS50127"/>
    </source>
</evidence>
<organism evidence="2 3">
    <name type="scientific">Trichoplax adhaerens</name>
    <name type="common">Trichoplax reptans</name>
    <dbReference type="NCBI Taxonomy" id="10228"/>
    <lineage>
        <taxon>Eukaryota</taxon>
        <taxon>Metazoa</taxon>
        <taxon>Placozoa</taxon>
        <taxon>Uniplacotomia</taxon>
        <taxon>Trichoplacea</taxon>
        <taxon>Trichoplacidae</taxon>
        <taxon>Trichoplax</taxon>
    </lineage>
</organism>
<dbReference type="PANTHER" id="PTHR24067">
    <property type="entry name" value="UBIQUITIN-CONJUGATING ENZYME E2"/>
    <property type="match status" value="1"/>
</dbReference>
<dbReference type="GO" id="GO:0016925">
    <property type="term" value="P:protein sumoylation"/>
    <property type="evidence" value="ECO:0000318"/>
    <property type="project" value="GO_Central"/>
</dbReference>
<dbReference type="FunFam" id="3.10.110.10:FF:000142">
    <property type="entry name" value="Ubiquitin-conjugating enzyme E2"/>
    <property type="match status" value="1"/>
</dbReference>
<dbReference type="KEGG" id="tad:TRIADDRAFT_52134"/>
<reference evidence="2 3" key="1">
    <citation type="journal article" date="2008" name="Nature">
        <title>The Trichoplax genome and the nature of placozoans.</title>
        <authorList>
            <person name="Srivastava M."/>
            <person name="Begovic E."/>
            <person name="Chapman J."/>
            <person name="Putnam N.H."/>
            <person name="Hellsten U."/>
            <person name="Kawashima T."/>
            <person name="Kuo A."/>
            <person name="Mitros T."/>
            <person name="Salamov A."/>
            <person name="Carpenter M.L."/>
            <person name="Signorovitch A.Y."/>
            <person name="Moreno M.A."/>
            <person name="Kamm K."/>
            <person name="Grimwood J."/>
            <person name="Schmutz J."/>
            <person name="Shapiro H."/>
            <person name="Grigoriev I.V."/>
            <person name="Buss L.W."/>
            <person name="Schierwater B."/>
            <person name="Dellaporta S.L."/>
            <person name="Rokhsar D.S."/>
        </authorList>
    </citation>
    <scope>NUCLEOTIDE SEQUENCE [LARGE SCALE GENOMIC DNA]</scope>
    <source>
        <strain evidence="2 3">Grell-BS-1999</strain>
    </source>
</reference>